<dbReference type="GO" id="GO:0016285">
    <property type="term" value="F:alanyl aminopeptidase activity"/>
    <property type="evidence" value="ECO:0007669"/>
    <property type="project" value="UniProtKB-EC"/>
</dbReference>
<evidence type="ECO:0000256" key="11">
    <source>
        <dbReference type="ARBA" id="ARBA00023049"/>
    </source>
</evidence>
<dbReference type="InterPro" id="IPR034015">
    <property type="entry name" value="M1_LTA4H"/>
</dbReference>
<feature type="binding site" evidence="13">
    <location>
        <begin position="551"/>
        <end position="553"/>
    </location>
    <ligand>
        <name>a peptide</name>
        <dbReference type="ChEBI" id="CHEBI:60466"/>
    </ligand>
</feature>
<evidence type="ECO:0000313" key="16">
    <source>
        <dbReference type="EMBL" id="RSK34479.1"/>
    </source>
</evidence>
<comment type="caution">
    <text evidence="16">The sequence shown here is derived from an EMBL/GenBank/DDBJ whole genome shotgun (WGS) entry which is preliminary data.</text>
</comment>
<dbReference type="SMART" id="SM01263">
    <property type="entry name" value="Leuk-A4-hydro_C"/>
    <property type="match status" value="1"/>
</dbReference>
<evidence type="ECO:0000256" key="8">
    <source>
        <dbReference type="ARBA" id="ARBA00022723"/>
    </source>
</evidence>
<evidence type="ECO:0000256" key="12">
    <source>
        <dbReference type="PIRSR" id="PIRSR634015-1"/>
    </source>
</evidence>
<protein>
    <recommendedName>
        <fullName evidence="5">Aminopeptidase N</fullName>
        <ecNumber evidence="4">3.4.11.2</ecNumber>
    </recommendedName>
</protein>
<keyword evidence="11" id="KW-0482">Metalloprotease</keyword>
<dbReference type="Gene3D" id="3.30.2010.30">
    <property type="match status" value="1"/>
</dbReference>
<keyword evidence="7" id="KW-0645">Protease</keyword>
<evidence type="ECO:0000313" key="17">
    <source>
        <dbReference type="Proteomes" id="UP000280066"/>
    </source>
</evidence>
<feature type="active site" description="Proton acceptor" evidence="12">
    <location>
        <position position="291"/>
    </location>
</feature>
<proteinExistence type="inferred from homology"/>
<feature type="binding site" evidence="14">
    <location>
        <position position="313"/>
    </location>
    <ligand>
        <name>Zn(2+)</name>
        <dbReference type="ChEBI" id="CHEBI:29105"/>
        <note>catalytic</note>
    </ligand>
</feature>
<dbReference type="Gene3D" id="2.60.40.1730">
    <property type="entry name" value="tricorn interacting facor f3 domain"/>
    <property type="match status" value="1"/>
</dbReference>
<dbReference type="OrthoDB" id="100605at2"/>
<evidence type="ECO:0000256" key="5">
    <source>
        <dbReference type="ARBA" id="ARBA00015611"/>
    </source>
</evidence>
<dbReference type="InterPro" id="IPR014782">
    <property type="entry name" value="Peptidase_M1_dom"/>
</dbReference>
<dbReference type="GO" id="GO:0008237">
    <property type="term" value="F:metallopeptidase activity"/>
    <property type="evidence" value="ECO:0007669"/>
    <property type="project" value="UniProtKB-KW"/>
</dbReference>
<keyword evidence="8 14" id="KW-0479">Metal-binding</keyword>
<dbReference type="EC" id="3.4.11.2" evidence="4"/>
<evidence type="ECO:0000256" key="4">
    <source>
        <dbReference type="ARBA" id="ARBA00012564"/>
    </source>
</evidence>
<dbReference type="CDD" id="cd09599">
    <property type="entry name" value="M1_LTA4H"/>
    <property type="match status" value="1"/>
</dbReference>
<dbReference type="GO" id="GO:0008270">
    <property type="term" value="F:zinc ion binding"/>
    <property type="evidence" value="ECO:0007669"/>
    <property type="project" value="InterPro"/>
</dbReference>
<comment type="catalytic activity">
    <reaction evidence="1">
        <text>Release of an N-terminal amino acid, Xaa-|-Yaa- from a peptide, amide or arylamide. Xaa is preferably Ala, but may be most amino acids including Pro (slow action). When a terminal hydrophobic residue is followed by a prolyl residue, the two may be released as an intact Xaa-Pro dipeptide.</text>
        <dbReference type="EC" id="3.4.11.2"/>
    </reaction>
</comment>
<feature type="binding site" evidence="14">
    <location>
        <position position="294"/>
    </location>
    <ligand>
        <name>Zn(2+)</name>
        <dbReference type="ChEBI" id="CHEBI:29105"/>
        <note>catalytic</note>
    </ligand>
</feature>
<dbReference type="InterPro" id="IPR042097">
    <property type="entry name" value="Aminopeptidase_N-like_N_sf"/>
</dbReference>
<keyword evidence="6" id="KW-0963">Cytoplasm</keyword>
<dbReference type="Pfam" id="PF09127">
    <property type="entry name" value="Leuk-A4-hydro_C"/>
    <property type="match status" value="1"/>
</dbReference>
<evidence type="ECO:0000256" key="13">
    <source>
        <dbReference type="PIRSR" id="PIRSR634015-2"/>
    </source>
</evidence>
<dbReference type="Gene3D" id="1.10.390.10">
    <property type="entry name" value="Neutral Protease Domain 2"/>
    <property type="match status" value="1"/>
</dbReference>
<gene>
    <name evidence="16" type="ORF">EI290_07565</name>
</gene>
<dbReference type="Gene3D" id="1.25.40.320">
    <property type="entry name" value="Peptidase M1, leukotriene A4 hydrolase/aminopeptidase C-terminal domain"/>
    <property type="match status" value="1"/>
</dbReference>
<dbReference type="InterPro" id="IPR027268">
    <property type="entry name" value="Peptidase_M4/M1_CTD_sf"/>
</dbReference>
<comment type="similarity">
    <text evidence="3">Belongs to the peptidase M1 family.</text>
</comment>
<dbReference type="InterPro" id="IPR001930">
    <property type="entry name" value="Peptidase_M1"/>
</dbReference>
<comment type="subcellular location">
    <subcellularLocation>
        <location evidence="2">Cytoplasm</location>
    </subcellularLocation>
</comment>
<feature type="binding site" evidence="13">
    <location>
        <begin position="134"/>
        <end position="136"/>
    </location>
    <ligand>
        <name>a peptide</name>
        <dbReference type="ChEBI" id="CHEBI:60466"/>
    </ligand>
</feature>
<dbReference type="SUPFAM" id="SSF48371">
    <property type="entry name" value="ARM repeat"/>
    <property type="match status" value="1"/>
</dbReference>
<dbReference type="InterPro" id="IPR038502">
    <property type="entry name" value="M1_LTA-4_hydro/amino_C_sf"/>
</dbReference>
<dbReference type="AlphaFoldDB" id="A0A3R9MZ79"/>
<feature type="binding site" evidence="13">
    <location>
        <begin position="261"/>
        <end position="266"/>
    </location>
    <ligand>
        <name>a peptide</name>
        <dbReference type="ChEBI" id="CHEBI:60466"/>
    </ligand>
</feature>
<evidence type="ECO:0000256" key="14">
    <source>
        <dbReference type="PIRSR" id="PIRSR634015-3"/>
    </source>
</evidence>
<evidence type="ECO:0000256" key="10">
    <source>
        <dbReference type="ARBA" id="ARBA00022833"/>
    </source>
</evidence>
<dbReference type="InterPro" id="IPR015211">
    <property type="entry name" value="Peptidase_M1_C"/>
</dbReference>
<dbReference type="PANTHER" id="PTHR45726:SF3">
    <property type="entry name" value="LEUKOTRIENE A-4 HYDROLASE"/>
    <property type="match status" value="1"/>
</dbReference>
<evidence type="ECO:0000256" key="2">
    <source>
        <dbReference type="ARBA" id="ARBA00004496"/>
    </source>
</evidence>
<dbReference type="PANTHER" id="PTHR45726">
    <property type="entry name" value="LEUKOTRIENE A-4 HYDROLASE"/>
    <property type="match status" value="1"/>
</dbReference>
<dbReference type="InterPro" id="IPR049980">
    <property type="entry name" value="LTA4H_cat"/>
</dbReference>
<dbReference type="InterPro" id="IPR016024">
    <property type="entry name" value="ARM-type_fold"/>
</dbReference>
<dbReference type="PRINTS" id="PR00756">
    <property type="entry name" value="ALADIPTASE"/>
</dbReference>
<feature type="active site" description="Proton donor" evidence="12">
    <location>
        <position position="378"/>
    </location>
</feature>
<dbReference type="EMBL" id="RWIS01000004">
    <property type="protein sequence ID" value="RSK34479.1"/>
    <property type="molecule type" value="Genomic_DNA"/>
</dbReference>
<dbReference type="SUPFAM" id="SSF55486">
    <property type="entry name" value="Metalloproteases ('zincins'), catalytic domain"/>
    <property type="match status" value="1"/>
</dbReference>
<evidence type="ECO:0000256" key="6">
    <source>
        <dbReference type="ARBA" id="ARBA00022490"/>
    </source>
</evidence>
<dbReference type="InterPro" id="IPR045357">
    <property type="entry name" value="Aminopeptidase_N-like_N"/>
</dbReference>
<comment type="cofactor">
    <cofactor evidence="14">
        <name>Zn(2+)</name>
        <dbReference type="ChEBI" id="CHEBI:29105"/>
    </cofactor>
    <text evidence="14">Binds 1 zinc ion per subunit.</text>
</comment>
<dbReference type="Pfam" id="PF01433">
    <property type="entry name" value="Peptidase_M1"/>
    <property type="match status" value="1"/>
</dbReference>
<accession>A0A3R9MZ79</accession>
<sequence length="607" mass="66967">MVHPSFPPDPHSFARPQEVSVHHLTLELTVDMGARVLQGTATWQLARAAPAATELVLDTRDLHIERITVNGAPEGVAFRLGPEHPVLGRALHISLPAAAAAVSIHYQTVPGAAALQWLTPEQTGGRRHPFLFTQSQAILARTWLPCQDSPGVRFTYEAHVQVPAHLLALMSAENPQARNPSGQYHFRMRQPIPAYLMALAVGDVQFRALSSRTGVYAEPVTLPEAAAEFEDLENMVATAEDLYGPYRWERYDLLVLPPSFPFGGMENPRLTFVTPTILAGDKSLTSLVAHELAHSWSGNLVTNATWNDFWLNEGFTVYFERRIMERLYGRPYADMLQVLGHTSLQHTLQELGSGSPDTHLYLHLAGRDPDEGLTDIAYEKGNYLLLNLEHLVGRPALDTFIQEYFARHSFQSMDTAAFVQYLRRELLDHYPGLEEKLQLQAWIYGPGIPAGAPPVSSERFAAVDGAAQRWQEGTPATELATASWSSHEWVHFLQGLPASLPEARLAELDAAFGFTHSGNAEILAAWFPHTIAAGYAPAHATLHQFLTRVGRRKFLTPLYRALLATPGGLEQARALYAQARPNYHAVATVTFDALLGPPTEYAGITGS</sequence>
<name>A0A3R9MZ79_9BACT</name>
<dbReference type="RefSeq" id="WP_125428336.1">
    <property type="nucleotide sequence ID" value="NZ_RWIS01000004.1"/>
</dbReference>
<reference evidence="16 17" key="1">
    <citation type="submission" date="2018-12" db="EMBL/GenBank/DDBJ databases">
        <authorList>
            <person name="Feng G."/>
            <person name="Zhu H."/>
        </authorList>
    </citation>
    <scope>NUCLEOTIDE SEQUENCE [LARGE SCALE GENOMIC DNA]</scope>
    <source>
        <strain evidence="16 17">9PBR-2</strain>
    </source>
</reference>
<evidence type="ECO:0000256" key="7">
    <source>
        <dbReference type="ARBA" id="ARBA00022670"/>
    </source>
</evidence>
<dbReference type="GO" id="GO:0006508">
    <property type="term" value="P:proteolysis"/>
    <property type="evidence" value="ECO:0007669"/>
    <property type="project" value="UniProtKB-KW"/>
</dbReference>
<dbReference type="Proteomes" id="UP000280066">
    <property type="component" value="Unassembled WGS sequence"/>
</dbReference>
<evidence type="ECO:0000256" key="3">
    <source>
        <dbReference type="ARBA" id="ARBA00010136"/>
    </source>
</evidence>
<evidence type="ECO:0000256" key="9">
    <source>
        <dbReference type="ARBA" id="ARBA00022801"/>
    </source>
</evidence>
<dbReference type="GO" id="GO:0005737">
    <property type="term" value="C:cytoplasm"/>
    <property type="evidence" value="ECO:0007669"/>
    <property type="project" value="UniProtKB-SubCell"/>
</dbReference>
<keyword evidence="10 14" id="KW-0862">Zinc</keyword>
<feature type="binding site" evidence="14">
    <location>
        <position position="290"/>
    </location>
    <ligand>
        <name>Zn(2+)</name>
        <dbReference type="ChEBI" id="CHEBI:29105"/>
        <note>catalytic</note>
    </ligand>
</feature>
<dbReference type="Pfam" id="PF17900">
    <property type="entry name" value="Peptidase_M1_N"/>
    <property type="match status" value="1"/>
</dbReference>
<organism evidence="16 17">
    <name type="scientific">Hymenobacter metallilatus</name>
    <dbReference type="NCBI Taxonomy" id="2493666"/>
    <lineage>
        <taxon>Bacteria</taxon>
        <taxon>Pseudomonadati</taxon>
        <taxon>Bacteroidota</taxon>
        <taxon>Cytophagia</taxon>
        <taxon>Cytophagales</taxon>
        <taxon>Hymenobacteraceae</taxon>
        <taxon>Hymenobacter</taxon>
    </lineage>
</organism>
<feature type="domain" description="Peptidase M1 leukotriene A4 hydrolase/aminopeptidase C-terminal" evidence="15">
    <location>
        <begin position="457"/>
        <end position="595"/>
    </location>
</feature>
<evidence type="ECO:0000259" key="15">
    <source>
        <dbReference type="SMART" id="SM01263"/>
    </source>
</evidence>
<keyword evidence="9" id="KW-0378">Hydrolase</keyword>
<dbReference type="SUPFAM" id="SSF63737">
    <property type="entry name" value="Leukotriene A4 hydrolase N-terminal domain"/>
    <property type="match status" value="1"/>
</dbReference>
<keyword evidence="17" id="KW-1185">Reference proteome</keyword>
<evidence type="ECO:0000256" key="1">
    <source>
        <dbReference type="ARBA" id="ARBA00000098"/>
    </source>
</evidence>
<dbReference type="FunFam" id="3.30.2010.30:FF:000001">
    <property type="entry name" value="Leukotriene A(4) hydrolase"/>
    <property type="match status" value="1"/>
</dbReference>